<evidence type="ECO:0000313" key="2">
    <source>
        <dbReference type="EMBL" id="OOS24028.1"/>
    </source>
</evidence>
<evidence type="ECO:0000313" key="3">
    <source>
        <dbReference type="Proteomes" id="UP000190683"/>
    </source>
</evidence>
<keyword evidence="1" id="KW-0732">Signal</keyword>
<feature type="signal peptide" evidence="1">
    <location>
        <begin position="1"/>
        <end position="17"/>
    </location>
</feature>
<dbReference type="EMBL" id="MUYV01000011">
    <property type="protein sequence ID" value="OOS24028.1"/>
    <property type="molecule type" value="Genomic_DNA"/>
</dbReference>
<gene>
    <name evidence="2" type="ORF">B0681_08730</name>
</gene>
<dbReference type="RefSeq" id="WP_078318342.1">
    <property type="nucleotide sequence ID" value="NZ_MUYV01000011.1"/>
</dbReference>
<sequence>MKYPLMLSLLIAGICHAEPVSVDNKPAQVSYTASIPEDIDVVIESLIKSSQSPMTLATPATVLNHDWQYHRIDNEFDDEVYKTAFITSTDGNAILSVGYEVADVRYQKPMAVLMLSGDYDQGSWHQFSCLPSCPSLDLNIDGKKLPNIPMAMVDSTSMEITKPKLMLTELGRGTIIKMRIKNSMGHLYYTFEPSETFDINELKRQ</sequence>
<dbReference type="AlphaFoldDB" id="A0A1T0CNX1"/>
<dbReference type="Proteomes" id="UP000190683">
    <property type="component" value="Unassembled WGS sequence"/>
</dbReference>
<protein>
    <submittedName>
        <fullName evidence="2">Uncharacterized protein</fullName>
    </submittedName>
</protein>
<organism evidence="2 3">
    <name type="scientific">Moraxella porci DSM 25326</name>
    <dbReference type="NCBI Taxonomy" id="573983"/>
    <lineage>
        <taxon>Bacteria</taxon>
        <taxon>Pseudomonadati</taxon>
        <taxon>Pseudomonadota</taxon>
        <taxon>Gammaproteobacteria</taxon>
        <taxon>Moraxellales</taxon>
        <taxon>Moraxellaceae</taxon>
        <taxon>Moraxella</taxon>
    </lineage>
</organism>
<comment type="caution">
    <text evidence="2">The sequence shown here is derived from an EMBL/GenBank/DDBJ whole genome shotgun (WGS) entry which is preliminary data.</text>
</comment>
<evidence type="ECO:0000256" key="1">
    <source>
        <dbReference type="SAM" id="SignalP"/>
    </source>
</evidence>
<name>A0A1T0CNX1_9GAMM</name>
<proteinExistence type="predicted"/>
<accession>A0A1T0CNX1</accession>
<keyword evidence="3" id="KW-1185">Reference proteome</keyword>
<feature type="chain" id="PRO_5012752290" evidence="1">
    <location>
        <begin position="18"/>
        <end position="205"/>
    </location>
</feature>
<reference evidence="2 3" key="1">
    <citation type="submission" date="2017-02" db="EMBL/GenBank/DDBJ databases">
        <title>Draft genome sequence of Moraxella porci CCUG 54912T type strain.</title>
        <authorList>
            <person name="Salva-Serra F."/>
            <person name="Engstrom-Jakobsson H."/>
            <person name="Thorell K."/>
            <person name="Jaen-Luchoro D."/>
            <person name="Gonzales-Siles L."/>
            <person name="Karlsson R."/>
            <person name="Yazdan S."/>
            <person name="Boulund F."/>
            <person name="Johnning A."/>
            <person name="Engstrand L."/>
            <person name="Kristiansson E."/>
            <person name="Moore E."/>
        </authorList>
    </citation>
    <scope>NUCLEOTIDE SEQUENCE [LARGE SCALE GENOMIC DNA]</scope>
    <source>
        <strain evidence="2 3">CCUG 54912</strain>
    </source>
</reference>